<dbReference type="PANTHER" id="PTHR33885:SF3">
    <property type="entry name" value="PHAGE SHOCK PROTEIN C"/>
    <property type="match status" value="1"/>
</dbReference>
<dbReference type="Proteomes" id="UP000184032">
    <property type="component" value="Unassembled WGS sequence"/>
</dbReference>
<dbReference type="Pfam" id="PF04024">
    <property type="entry name" value="PspC"/>
    <property type="match status" value="1"/>
</dbReference>
<comment type="subcellular location">
    <subcellularLocation>
        <location evidence="1">Cell membrane</location>
        <topology evidence="1">Single-pass membrane protein</topology>
    </subcellularLocation>
</comment>
<keyword evidence="9" id="KW-1185">Reference proteome</keyword>
<dbReference type="InterPro" id="IPR007168">
    <property type="entry name" value="Phageshock_PspC_N"/>
</dbReference>
<evidence type="ECO:0000259" key="7">
    <source>
        <dbReference type="Pfam" id="PF04024"/>
    </source>
</evidence>
<evidence type="ECO:0000256" key="1">
    <source>
        <dbReference type="ARBA" id="ARBA00004162"/>
    </source>
</evidence>
<name>A0A1M5PEZ5_9FIRM</name>
<dbReference type="GO" id="GO:0005886">
    <property type="term" value="C:plasma membrane"/>
    <property type="evidence" value="ECO:0007669"/>
    <property type="project" value="UniProtKB-SubCell"/>
</dbReference>
<keyword evidence="2" id="KW-1003">Cell membrane</keyword>
<dbReference type="PANTHER" id="PTHR33885">
    <property type="entry name" value="PHAGE SHOCK PROTEIN C"/>
    <property type="match status" value="1"/>
</dbReference>
<dbReference type="STRING" id="1120995.SAMN02745245_00300"/>
<evidence type="ECO:0000313" key="8">
    <source>
        <dbReference type="EMBL" id="SHH00346.1"/>
    </source>
</evidence>
<evidence type="ECO:0000256" key="5">
    <source>
        <dbReference type="ARBA" id="ARBA00023136"/>
    </source>
</evidence>
<feature type="domain" description="Phage shock protein PspC N-terminal" evidence="7">
    <location>
        <begin position="3"/>
        <end position="58"/>
    </location>
</feature>
<dbReference type="InterPro" id="IPR052027">
    <property type="entry name" value="PspC"/>
</dbReference>
<evidence type="ECO:0000256" key="3">
    <source>
        <dbReference type="ARBA" id="ARBA00022692"/>
    </source>
</evidence>
<accession>A0A1M5PEZ5</accession>
<evidence type="ECO:0000256" key="2">
    <source>
        <dbReference type="ARBA" id="ARBA00022475"/>
    </source>
</evidence>
<evidence type="ECO:0000256" key="6">
    <source>
        <dbReference type="SAM" id="Phobius"/>
    </source>
</evidence>
<protein>
    <submittedName>
        <fullName evidence="8">Phage shock protein C (PspC) family protein</fullName>
    </submittedName>
</protein>
<gene>
    <name evidence="8" type="ORF">SAMN02745245_00300</name>
</gene>
<evidence type="ECO:0000256" key="4">
    <source>
        <dbReference type="ARBA" id="ARBA00022989"/>
    </source>
</evidence>
<dbReference type="OrthoDB" id="9815286at2"/>
<proteinExistence type="predicted"/>
<dbReference type="AlphaFoldDB" id="A0A1M5PEZ5"/>
<keyword evidence="5 6" id="KW-0472">Membrane</keyword>
<feature type="transmembrane region" description="Helical" evidence="6">
    <location>
        <begin position="34"/>
        <end position="57"/>
    </location>
</feature>
<dbReference type="EMBL" id="FQXI01000001">
    <property type="protein sequence ID" value="SHH00346.1"/>
    <property type="molecule type" value="Genomic_DNA"/>
</dbReference>
<organism evidence="8 9">
    <name type="scientific">Anaerosphaera aminiphila DSM 21120</name>
    <dbReference type="NCBI Taxonomy" id="1120995"/>
    <lineage>
        <taxon>Bacteria</taxon>
        <taxon>Bacillati</taxon>
        <taxon>Bacillota</taxon>
        <taxon>Tissierellia</taxon>
        <taxon>Tissierellales</taxon>
        <taxon>Peptoniphilaceae</taxon>
        <taxon>Anaerosphaera</taxon>
    </lineage>
</organism>
<keyword evidence="3 6" id="KW-0812">Transmembrane</keyword>
<dbReference type="RefSeq" id="WP_073183076.1">
    <property type="nucleotide sequence ID" value="NZ_FQXI01000001.1"/>
</dbReference>
<evidence type="ECO:0000313" key="9">
    <source>
        <dbReference type="Proteomes" id="UP000184032"/>
    </source>
</evidence>
<sequence length="66" mass="7610">MSRKLYRSSRDCKIAGVCGGIAEYFDIDPSIVRILWLVLSVFYGAGVVLYIACWLILPWDYEINNY</sequence>
<reference evidence="9" key="1">
    <citation type="submission" date="2016-11" db="EMBL/GenBank/DDBJ databases">
        <authorList>
            <person name="Varghese N."/>
            <person name="Submissions S."/>
        </authorList>
    </citation>
    <scope>NUCLEOTIDE SEQUENCE [LARGE SCALE GENOMIC DNA]</scope>
    <source>
        <strain evidence="9">DSM 21120</strain>
    </source>
</reference>
<keyword evidence="4 6" id="KW-1133">Transmembrane helix</keyword>